<sequence length="39" mass="4710">MRVLTIADIAIFSIIKTALPKPHTYNDRRFTFRTFLERR</sequence>
<keyword evidence="2" id="KW-1185">Reference proteome</keyword>
<dbReference type="EMBL" id="CP030840">
    <property type="protein sequence ID" value="AXC13275.1"/>
    <property type="molecule type" value="Genomic_DNA"/>
</dbReference>
<dbReference type="Proteomes" id="UP000253606">
    <property type="component" value="Chromosome"/>
</dbReference>
<dbReference type="KEGG" id="abas:ACPOL_3996"/>
<dbReference type="AlphaFoldDB" id="A0A2Z5G3R9"/>
<organism evidence="1 2">
    <name type="scientific">Acidisarcina polymorpha</name>
    <dbReference type="NCBI Taxonomy" id="2211140"/>
    <lineage>
        <taxon>Bacteria</taxon>
        <taxon>Pseudomonadati</taxon>
        <taxon>Acidobacteriota</taxon>
        <taxon>Terriglobia</taxon>
        <taxon>Terriglobales</taxon>
        <taxon>Acidobacteriaceae</taxon>
        <taxon>Acidisarcina</taxon>
    </lineage>
</organism>
<evidence type="ECO:0000313" key="2">
    <source>
        <dbReference type="Proteomes" id="UP000253606"/>
    </source>
</evidence>
<gene>
    <name evidence="1" type="ORF">ACPOL_3996</name>
</gene>
<name>A0A2Z5G3R9_9BACT</name>
<evidence type="ECO:0000313" key="1">
    <source>
        <dbReference type="EMBL" id="AXC13275.1"/>
    </source>
</evidence>
<accession>A0A2Z5G3R9</accession>
<proteinExistence type="predicted"/>
<reference evidence="1 2" key="1">
    <citation type="journal article" date="2018" name="Front. Microbiol.">
        <title>Hydrolytic Capabilities as a Key to Environmental Success: Chitinolytic and Cellulolytic Acidobacteria From Acidic Sub-arctic Soils and Boreal Peatlands.</title>
        <authorList>
            <person name="Belova S.E."/>
            <person name="Ravin N.V."/>
            <person name="Pankratov T.A."/>
            <person name="Rakitin A.L."/>
            <person name="Ivanova A.A."/>
            <person name="Beletsky A.V."/>
            <person name="Mardanov A.V."/>
            <person name="Sinninghe Damste J.S."/>
            <person name="Dedysh S.N."/>
        </authorList>
    </citation>
    <scope>NUCLEOTIDE SEQUENCE [LARGE SCALE GENOMIC DNA]</scope>
    <source>
        <strain evidence="1 2">SBC82</strain>
    </source>
</reference>
<protein>
    <submittedName>
        <fullName evidence="1">Uncharacterized protein</fullName>
    </submittedName>
</protein>